<protein>
    <recommendedName>
        <fullName evidence="9">Copper acquisition factor BIM1-like domain-containing protein</fullName>
    </recommendedName>
</protein>
<dbReference type="InterPro" id="IPR046530">
    <property type="entry name" value="BIM1-like_dom"/>
</dbReference>
<dbReference type="KEGG" id="ccac:CcaHIS019_0312440"/>
<reference evidence="10" key="1">
    <citation type="journal article" date="2023" name="BMC Genomics">
        <title>Chromosome-level genome assemblies of Cutaneotrichosporon spp. (Trichosporonales, Basidiomycota) reveal imbalanced evolution between nucleotide sequences and chromosome synteny.</title>
        <authorList>
            <person name="Kobayashi Y."/>
            <person name="Kayamori A."/>
            <person name="Aoki K."/>
            <person name="Shiwa Y."/>
            <person name="Matsutani M."/>
            <person name="Fujita N."/>
            <person name="Sugita T."/>
            <person name="Iwasaki W."/>
            <person name="Tanaka N."/>
            <person name="Takashima M."/>
        </authorList>
    </citation>
    <scope>NUCLEOTIDE SEQUENCE</scope>
    <source>
        <strain evidence="10">HIS019</strain>
    </source>
</reference>
<gene>
    <name evidence="10" type="ORF">CcaverHIS019_0312440</name>
</gene>
<keyword evidence="8" id="KW-0812">Transmembrane</keyword>
<keyword evidence="4" id="KW-0732">Signal</keyword>
<dbReference type="EMBL" id="AP028214">
    <property type="protein sequence ID" value="BEI91174.1"/>
    <property type="molecule type" value="Genomic_DNA"/>
</dbReference>
<dbReference type="PANTHER" id="PTHR34992:SF5">
    <property type="entry name" value="ANCHORED PROTEIN, PUTATIVE (AFU_ORTHOLOGUE AFUA_6G02800)-RELATED"/>
    <property type="match status" value="1"/>
</dbReference>
<dbReference type="PANTHER" id="PTHR34992">
    <property type="entry name" value="HYPHAL ANASTAMOSIS-7 PROTEIN"/>
    <property type="match status" value="1"/>
</dbReference>
<keyword evidence="8" id="KW-1133">Transmembrane helix</keyword>
<evidence type="ECO:0000313" key="11">
    <source>
        <dbReference type="Proteomes" id="UP001233271"/>
    </source>
</evidence>
<organism evidence="10 11">
    <name type="scientific">Cutaneotrichosporon cavernicola</name>
    <dbReference type="NCBI Taxonomy" id="279322"/>
    <lineage>
        <taxon>Eukaryota</taxon>
        <taxon>Fungi</taxon>
        <taxon>Dikarya</taxon>
        <taxon>Basidiomycota</taxon>
        <taxon>Agaricomycotina</taxon>
        <taxon>Tremellomycetes</taxon>
        <taxon>Trichosporonales</taxon>
        <taxon>Trichosporonaceae</taxon>
        <taxon>Cutaneotrichosporon</taxon>
    </lineage>
</organism>
<dbReference type="Pfam" id="PF20238">
    <property type="entry name" value="BIM1-like_dom"/>
    <property type="match status" value="1"/>
</dbReference>
<dbReference type="GO" id="GO:0098552">
    <property type="term" value="C:side of membrane"/>
    <property type="evidence" value="ECO:0007669"/>
    <property type="project" value="UniProtKB-KW"/>
</dbReference>
<name>A0AA48L3A4_9TREE</name>
<keyword evidence="5 8" id="KW-0472">Membrane</keyword>
<comment type="subcellular location">
    <subcellularLocation>
        <location evidence="1">Cell membrane</location>
        <topology evidence="1">Lipid-anchor</topology>
        <topology evidence="1">GPI-anchor</topology>
    </subcellularLocation>
</comment>
<evidence type="ECO:0000313" key="10">
    <source>
        <dbReference type="EMBL" id="BEI91174.1"/>
    </source>
</evidence>
<evidence type="ECO:0000256" key="4">
    <source>
        <dbReference type="ARBA" id="ARBA00022729"/>
    </source>
</evidence>
<accession>A0AA48L3A4</accession>
<dbReference type="GO" id="GO:0005886">
    <property type="term" value="C:plasma membrane"/>
    <property type="evidence" value="ECO:0007669"/>
    <property type="project" value="UniProtKB-SubCell"/>
</dbReference>
<evidence type="ECO:0000256" key="8">
    <source>
        <dbReference type="SAM" id="Phobius"/>
    </source>
</evidence>
<keyword evidence="7" id="KW-0449">Lipoprotein</keyword>
<evidence type="ECO:0000256" key="6">
    <source>
        <dbReference type="ARBA" id="ARBA00023180"/>
    </source>
</evidence>
<proteinExistence type="predicted"/>
<dbReference type="AlphaFoldDB" id="A0AA48L3A4"/>
<evidence type="ECO:0000256" key="3">
    <source>
        <dbReference type="ARBA" id="ARBA00022622"/>
    </source>
</evidence>
<evidence type="ECO:0000256" key="2">
    <source>
        <dbReference type="ARBA" id="ARBA00022475"/>
    </source>
</evidence>
<feature type="domain" description="Copper acquisition factor BIM1-like" evidence="9">
    <location>
        <begin position="18"/>
        <end position="165"/>
    </location>
</feature>
<keyword evidence="6" id="KW-0325">Glycoprotein</keyword>
<sequence length="261" mass="27386">MVAIDPRYASSVNANAPAAISFMFPKGREAVEGSTHKQPCGGSANGPLTDYPLTGGKLSFGQHAATDNVNFLWGKYIEGDGGDNYEFKTYGEYTVADLSSGHYCANGPDFASQGFKAGDKATVMVVYQADGPPGKGFNKRWNFQCADVKLVDNWTQPDGYMCGNYYSTNETRVTTADKSMEFTISPSSQPNAGQGGAAAAAASQMEPTKAGGIGAGVTVGVFLLAIGALWATGLLRFGRKSVALRDDASSASSVPIKQTRV</sequence>
<keyword evidence="3" id="KW-0336">GPI-anchor</keyword>
<evidence type="ECO:0000256" key="1">
    <source>
        <dbReference type="ARBA" id="ARBA00004609"/>
    </source>
</evidence>
<dbReference type="RefSeq" id="XP_060456439.1">
    <property type="nucleotide sequence ID" value="XM_060599779.1"/>
</dbReference>
<dbReference type="Proteomes" id="UP001233271">
    <property type="component" value="Chromosome 3"/>
</dbReference>
<dbReference type="InterPro" id="IPR046936">
    <property type="entry name" value="BIM1-like"/>
</dbReference>
<keyword evidence="11" id="KW-1185">Reference proteome</keyword>
<keyword evidence="2" id="KW-1003">Cell membrane</keyword>
<evidence type="ECO:0000259" key="9">
    <source>
        <dbReference type="Pfam" id="PF20238"/>
    </source>
</evidence>
<evidence type="ECO:0000256" key="5">
    <source>
        <dbReference type="ARBA" id="ARBA00023136"/>
    </source>
</evidence>
<dbReference type="GeneID" id="85495044"/>
<evidence type="ECO:0000256" key="7">
    <source>
        <dbReference type="ARBA" id="ARBA00023288"/>
    </source>
</evidence>
<feature type="transmembrane region" description="Helical" evidence="8">
    <location>
        <begin position="213"/>
        <end position="235"/>
    </location>
</feature>